<dbReference type="InterPro" id="IPR005524">
    <property type="entry name" value="DUF318"/>
</dbReference>
<keyword evidence="5 8" id="KW-1133">Transmembrane helix</keyword>
<keyword evidence="3" id="KW-1003">Cell membrane</keyword>
<evidence type="ECO:0000313" key="10">
    <source>
        <dbReference type="Proteomes" id="UP000619743"/>
    </source>
</evidence>
<evidence type="ECO:0008006" key="11">
    <source>
        <dbReference type="Google" id="ProtNLM"/>
    </source>
</evidence>
<evidence type="ECO:0000256" key="5">
    <source>
        <dbReference type="ARBA" id="ARBA00022989"/>
    </source>
</evidence>
<feature type="transmembrane region" description="Helical" evidence="8">
    <location>
        <begin position="252"/>
        <end position="269"/>
    </location>
</feature>
<comment type="caution">
    <text evidence="9">The sequence shown here is derived from an EMBL/GenBank/DDBJ whole genome shotgun (WGS) entry which is preliminary data.</text>
</comment>
<dbReference type="EMBL" id="BMDX01000004">
    <property type="protein sequence ID" value="GGA72439.1"/>
    <property type="molecule type" value="Genomic_DNA"/>
</dbReference>
<evidence type="ECO:0000256" key="6">
    <source>
        <dbReference type="ARBA" id="ARBA00023136"/>
    </source>
</evidence>
<feature type="transmembrane region" description="Helical" evidence="8">
    <location>
        <begin position="222"/>
        <end position="240"/>
    </location>
</feature>
<organism evidence="9 10">
    <name type="scientific">Neiella marina</name>
    <dbReference type="NCBI Taxonomy" id="508461"/>
    <lineage>
        <taxon>Bacteria</taxon>
        <taxon>Pseudomonadati</taxon>
        <taxon>Pseudomonadota</taxon>
        <taxon>Gammaproteobacteria</taxon>
        <taxon>Alteromonadales</taxon>
        <taxon>Echinimonadaceae</taxon>
        <taxon>Neiella</taxon>
    </lineage>
</organism>
<name>A0A8J2U3S1_9GAMM</name>
<dbReference type="OrthoDB" id="9810876at2"/>
<evidence type="ECO:0000256" key="4">
    <source>
        <dbReference type="ARBA" id="ARBA00022692"/>
    </source>
</evidence>
<keyword evidence="4 8" id="KW-0812">Transmembrane</keyword>
<keyword evidence="10" id="KW-1185">Reference proteome</keyword>
<evidence type="ECO:0000256" key="8">
    <source>
        <dbReference type="SAM" id="Phobius"/>
    </source>
</evidence>
<feature type="transmembrane region" description="Helical" evidence="8">
    <location>
        <begin position="108"/>
        <end position="128"/>
    </location>
</feature>
<feature type="transmembrane region" description="Helical" evidence="8">
    <location>
        <begin position="316"/>
        <end position="334"/>
    </location>
</feature>
<evidence type="ECO:0000256" key="2">
    <source>
        <dbReference type="ARBA" id="ARBA00006386"/>
    </source>
</evidence>
<feature type="transmembrane region" description="Helical" evidence="8">
    <location>
        <begin position="12"/>
        <end position="32"/>
    </location>
</feature>
<accession>A0A8J2U3S1</accession>
<evidence type="ECO:0000256" key="3">
    <source>
        <dbReference type="ARBA" id="ARBA00022475"/>
    </source>
</evidence>
<feature type="transmembrane region" description="Helical" evidence="8">
    <location>
        <begin position="354"/>
        <end position="372"/>
    </location>
</feature>
<feature type="region of interest" description="Disordered" evidence="7">
    <location>
        <begin position="136"/>
        <end position="180"/>
    </location>
</feature>
<dbReference type="PANTHER" id="PTHR34184">
    <property type="entry name" value="UPF0718 PROTEIN YCGR"/>
    <property type="match status" value="1"/>
</dbReference>
<dbReference type="AlphaFoldDB" id="A0A8J2U3S1"/>
<dbReference type="PANTHER" id="PTHR34184:SF4">
    <property type="entry name" value="UPF0718 PROTEIN YCGR"/>
    <property type="match status" value="1"/>
</dbReference>
<evidence type="ECO:0000313" key="9">
    <source>
        <dbReference type="EMBL" id="GGA72439.1"/>
    </source>
</evidence>
<feature type="transmembrane region" description="Helical" evidence="8">
    <location>
        <begin position="52"/>
        <end position="73"/>
    </location>
</feature>
<comment type="similarity">
    <text evidence="2">Belongs to the UPF0718 family.</text>
</comment>
<comment type="subcellular location">
    <subcellularLocation>
        <location evidence="1">Cell membrane</location>
        <topology evidence="1">Multi-pass membrane protein</topology>
    </subcellularLocation>
</comment>
<evidence type="ECO:0000256" key="1">
    <source>
        <dbReference type="ARBA" id="ARBA00004651"/>
    </source>
</evidence>
<dbReference type="Pfam" id="PF03773">
    <property type="entry name" value="ArsP_1"/>
    <property type="match status" value="1"/>
</dbReference>
<proteinExistence type="inferred from homology"/>
<dbReference type="NCBIfam" id="NF033936">
    <property type="entry name" value="CuZnOut_SO0444"/>
    <property type="match status" value="1"/>
</dbReference>
<reference evidence="10" key="1">
    <citation type="journal article" date="2019" name="Int. J. Syst. Evol. Microbiol.">
        <title>The Global Catalogue of Microorganisms (GCM) 10K type strain sequencing project: providing services to taxonomists for standard genome sequencing and annotation.</title>
        <authorList>
            <consortium name="The Broad Institute Genomics Platform"/>
            <consortium name="The Broad Institute Genome Sequencing Center for Infectious Disease"/>
            <person name="Wu L."/>
            <person name="Ma J."/>
        </authorList>
    </citation>
    <scope>NUCLEOTIDE SEQUENCE [LARGE SCALE GENOMIC DNA]</scope>
    <source>
        <strain evidence="10">CGMCC 1.10130</strain>
    </source>
</reference>
<gene>
    <name evidence="9" type="ORF">GCM10011369_12770</name>
</gene>
<protein>
    <recommendedName>
        <fullName evidence="11">Permease</fullName>
    </recommendedName>
</protein>
<keyword evidence="6 8" id="KW-0472">Membrane</keyword>
<feature type="compositionally biased region" description="Polar residues" evidence="7">
    <location>
        <begin position="136"/>
        <end position="153"/>
    </location>
</feature>
<dbReference type="GO" id="GO:0005886">
    <property type="term" value="C:plasma membrane"/>
    <property type="evidence" value="ECO:0007669"/>
    <property type="project" value="UniProtKB-SubCell"/>
</dbReference>
<dbReference type="Proteomes" id="UP000619743">
    <property type="component" value="Unassembled WGS sequence"/>
</dbReference>
<sequence>MTFFNHLIDLSLEAAPYLLFGLIIAGLIKAWLPESWVKRQLSGSGSKPVVKAALLGAPMPLCSCSVIPVALGIRRSGASKGSTVSFLVSTPETGVDSISLTYAMMGPFMAIVRPIAAIATALTAGLWVNASERSSSTSCQDSKSAGQASTSCCSKPEKVEPQTTSCCSSKTPQDTADSCCAPKPKSPPVSSCCETKSNAKASQGADVIAGVQFAFGKLYQDIVWWLLAGLIVAAAVQTFVPTEWLASWGSGWVAKFVMLVIGIPMYICASASTPIAAGLMLAGVSPGTVLVFLLAGPATNMSTIAVLRNELGLSIMIKYIVSVMAMALLSGVALDLLLEQQQVLIADGHQHTDWIPLWLSASTLAILVAAAIKPIRDWAFGLINRPSGAH</sequence>
<dbReference type="RefSeq" id="WP_087505105.1">
    <property type="nucleotide sequence ID" value="NZ_BMDX01000004.1"/>
</dbReference>
<evidence type="ECO:0000256" key="7">
    <source>
        <dbReference type="SAM" id="MobiDB-lite"/>
    </source>
</evidence>
<feature type="compositionally biased region" description="Polar residues" evidence="7">
    <location>
        <begin position="161"/>
        <end position="176"/>
    </location>
</feature>
<feature type="transmembrane region" description="Helical" evidence="8">
    <location>
        <begin position="275"/>
        <end position="295"/>
    </location>
</feature>
<dbReference type="InterPro" id="IPR052923">
    <property type="entry name" value="UPF0718"/>
</dbReference>